<evidence type="ECO:0000256" key="1">
    <source>
        <dbReference type="ARBA" id="ARBA00022630"/>
    </source>
</evidence>
<dbReference type="InterPro" id="IPR013623">
    <property type="entry name" value="NADPH_Ox"/>
</dbReference>
<protein>
    <recommendedName>
        <fullName evidence="6">EF-hand domain-containing protein</fullName>
    </recommendedName>
</protein>
<dbReference type="GO" id="GO:0005886">
    <property type="term" value="C:plasma membrane"/>
    <property type="evidence" value="ECO:0007669"/>
    <property type="project" value="TreeGrafter"/>
</dbReference>
<evidence type="ECO:0000259" key="6">
    <source>
        <dbReference type="PROSITE" id="PS50222"/>
    </source>
</evidence>
<sequence length="451" mass="51173">MEHEGYVEITIDLVGDSSVLIIDEKNSQVKSPKLDNLSESSFARNVSTSSLKPSLRFLDGVPWKSVKESFRESAVDGVLAKDKFGVVIGMEDSEEFAMEIYNVFAKRLRLNTSNGIEMEVMYEIWSLMNSQDFEVQLQLFFDFCDKNGDGKLSEEEIREAIELSASTNKLFSGSTNKLKTEAADYARLIMNELDPDDLGFIEASVDIIIQNEIPICNRHPFYIVSAPDDDYISVLINTSKGEWTAALQENFAMDTTLWINHLWKSGFIVNDSVIYEMQASESLVNREIGNARVVSDSDESNLQPKISIPYLIMKGPYGIPPQDYKKYDIVLLIGFGLGATLNFSILQDLLNNLQESRAQDIERKKVPYKAYFYWVTSNQISFDVFKGVFDKTAEYDSDNVIEMNNYLTSVYEEGDARSALIQIVQSLQHAKDGLDVISRTWVFQLLHLQHT</sequence>
<dbReference type="InterPro" id="IPR011992">
    <property type="entry name" value="EF-hand-dom_pair"/>
</dbReference>
<keyword evidence="5" id="KW-0560">Oxidoreductase</keyword>
<dbReference type="InterPro" id="IPR002048">
    <property type="entry name" value="EF_hand_dom"/>
</dbReference>
<feature type="domain" description="EF-hand" evidence="6">
    <location>
        <begin position="132"/>
        <end position="167"/>
    </location>
</feature>
<name>A0A803LCR9_CHEQI</name>
<evidence type="ECO:0000313" key="7">
    <source>
        <dbReference type="EnsemblPlants" id="AUR62009658-RA:cds"/>
    </source>
</evidence>
<dbReference type="InterPro" id="IPR013112">
    <property type="entry name" value="FAD-bd_8"/>
</dbReference>
<dbReference type="SUPFAM" id="SSF47473">
    <property type="entry name" value="EF-hand"/>
    <property type="match status" value="1"/>
</dbReference>
<keyword evidence="8" id="KW-1185">Reference proteome</keyword>
<dbReference type="InterPro" id="IPR018247">
    <property type="entry name" value="EF_Hand_1_Ca_BS"/>
</dbReference>
<organism evidence="7 8">
    <name type="scientific">Chenopodium quinoa</name>
    <name type="common">Quinoa</name>
    <dbReference type="NCBI Taxonomy" id="63459"/>
    <lineage>
        <taxon>Eukaryota</taxon>
        <taxon>Viridiplantae</taxon>
        <taxon>Streptophyta</taxon>
        <taxon>Embryophyta</taxon>
        <taxon>Tracheophyta</taxon>
        <taxon>Spermatophyta</taxon>
        <taxon>Magnoliopsida</taxon>
        <taxon>eudicotyledons</taxon>
        <taxon>Gunneridae</taxon>
        <taxon>Pentapetalae</taxon>
        <taxon>Caryophyllales</taxon>
        <taxon>Chenopodiaceae</taxon>
        <taxon>Chenopodioideae</taxon>
        <taxon>Atripliceae</taxon>
        <taxon>Chenopodium</taxon>
    </lineage>
</organism>
<dbReference type="InterPro" id="IPR050369">
    <property type="entry name" value="RBOH/FRE"/>
</dbReference>
<reference evidence="7" key="2">
    <citation type="submission" date="2021-03" db="UniProtKB">
        <authorList>
            <consortium name="EnsemblPlants"/>
        </authorList>
    </citation>
    <scope>IDENTIFICATION</scope>
</reference>
<reference evidence="7" key="1">
    <citation type="journal article" date="2017" name="Nature">
        <title>The genome of Chenopodium quinoa.</title>
        <authorList>
            <person name="Jarvis D.E."/>
            <person name="Ho Y.S."/>
            <person name="Lightfoot D.J."/>
            <person name="Schmoeckel S.M."/>
            <person name="Li B."/>
            <person name="Borm T.J.A."/>
            <person name="Ohyanagi H."/>
            <person name="Mineta K."/>
            <person name="Michell C.T."/>
            <person name="Saber N."/>
            <person name="Kharbatia N.M."/>
            <person name="Rupper R.R."/>
            <person name="Sharp A.R."/>
            <person name="Dally N."/>
            <person name="Boughton B.A."/>
            <person name="Woo Y.H."/>
            <person name="Gao G."/>
            <person name="Schijlen E.G.W.M."/>
            <person name="Guo X."/>
            <person name="Momin A.A."/>
            <person name="Negrao S."/>
            <person name="Al-Babili S."/>
            <person name="Gehring C."/>
            <person name="Roessner U."/>
            <person name="Jung C."/>
            <person name="Murphy K."/>
            <person name="Arold S.T."/>
            <person name="Gojobori T."/>
            <person name="van der Linden C.G."/>
            <person name="van Loo E.N."/>
            <person name="Jellen E.N."/>
            <person name="Maughan P.J."/>
            <person name="Tester M."/>
        </authorList>
    </citation>
    <scope>NUCLEOTIDE SEQUENCE [LARGE SCALE GENOMIC DNA]</scope>
    <source>
        <strain evidence="7">cv. PI 614886</strain>
    </source>
</reference>
<dbReference type="GO" id="GO:0005509">
    <property type="term" value="F:calcium ion binding"/>
    <property type="evidence" value="ECO:0007669"/>
    <property type="project" value="InterPro"/>
</dbReference>
<dbReference type="Gene3D" id="3.40.50.80">
    <property type="entry name" value="Nucleotide-binding domain of ferredoxin-NADP reductase (FNR) module"/>
    <property type="match status" value="1"/>
</dbReference>
<dbReference type="InterPro" id="IPR039261">
    <property type="entry name" value="FNR_nucleotide-bd"/>
</dbReference>
<keyword evidence="1" id="KW-0285">Flavoprotein</keyword>
<dbReference type="CDD" id="cd06186">
    <property type="entry name" value="NOX_Duox_like_FAD_NADP"/>
    <property type="match status" value="1"/>
</dbReference>
<dbReference type="Pfam" id="PF08414">
    <property type="entry name" value="NADPH_Ox"/>
    <property type="match status" value="1"/>
</dbReference>
<dbReference type="EnsemblPlants" id="AUR62009658-RA">
    <property type="protein sequence ID" value="AUR62009658-RA:cds"/>
    <property type="gene ID" value="AUR62009658"/>
</dbReference>
<dbReference type="GO" id="GO:0016174">
    <property type="term" value="F:NAD(P)H oxidase H2O2-forming activity"/>
    <property type="evidence" value="ECO:0007669"/>
    <property type="project" value="TreeGrafter"/>
</dbReference>
<dbReference type="Pfam" id="PF08022">
    <property type="entry name" value="FAD_binding_8"/>
    <property type="match status" value="1"/>
</dbReference>
<evidence type="ECO:0000256" key="4">
    <source>
        <dbReference type="ARBA" id="ARBA00022857"/>
    </source>
</evidence>
<accession>A0A803LCR9</accession>
<dbReference type="Pfam" id="PF08030">
    <property type="entry name" value="NAD_binding_6"/>
    <property type="match status" value="1"/>
</dbReference>
<dbReference type="PANTHER" id="PTHR11972:SF54">
    <property type="entry name" value="RESPIRATORY BURST OXIDASE HOMOLOG PROTEIN J-RELATED"/>
    <property type="match status" value="1"/>
</dbReference>
<dbReference type="PROSITE" id="PS50222">
    <property type="entry name" value="EF_HAND_2"/>
    <property type="match status" value="1"/>
</dbReference>
<dbReference type="Gramene" id="AUR62009658-RA">
    <property type="protein sequence ID" value="AUR62009658-RA:cds"/>
    <property type="gene ID" value="AUR62009658"/>
</dbReference>
<dbReference type="GO" id="GO:0004601">
    <property type="term" value="F:peroxidase activity"/>
    <property type="evidence" value="ECO:0007669"/>
    <property type="project" value="InterPro"/>
</dbReference>
<dbReference type="PROSITE" id="PS00018">
    <property type="entry name" value="EF_HAND_1"/>
    <property type="match status" value="1"/>
</dbReference>
<evidence type="ECO:0000313" key="8">
    <source>
        <dbReference type="Proteomes" id="UP000596660"/>
    </source>
</evidence>
<evidence type="ECO:0000256" key="2">
    <source>
        <dbReference type="ARBA" id="ARBA00022827"/>
    </source>
</evidence>
<keyword evidence="2" id="KW-0274">FAD</keyword>
<proteinExistence type="predicted"/>
<keyword evidence="3" id="KW-0106">Calcium</keyword>
<evidence type="ECO:0000256" key="3">
    <source>
        <dbReference type="ARBA" id="ARBA00022837"/>
    </source>
</evidence>
<dbReference type="InterPro" id="IPR013121">
    <property type="entry name" value="Fe_red_NAD-bd_6"/>
</dbReference>
<dbReference type="PANTHER" id="PTHR11972">
    <property type="entry name" value="NADPH OXIDASE"/>
    <property type="match status" value="1"/>
</dbReference>
<dbReference type="AlphaFoldDB" id="A0A803LCR9"/>
<dbReference type="Proteomes" id="UP000596660">
    <property type="component" value="Unplaced"/>
</dbReference>
<keyword evidence="4" id="KW-0521">NADP</keyword>
<evidence type="ECO:0000256" key="5">
    <source>
        <dbReference type="ARBA" id="ARBA00023002"/>
    </source>
</evidence>
<dbReference type="Gene3D" id="1.10.238.10">
    <property type="entry name" value="EF-hand"/>
    <property type="match status" value="1"/>
</dbReference>